<proteinExistence type="predicted"/>
<gene>
    <name evidence="2" type="ORF">GF1_29860</name>
</gene>
<dbReference type="Proteomes" id="UP001063350">
    <property type="component" value="Chromosome"/>
</dbReference>
<dbReference type="KEGG" id="ddu:GF1_29860"/>
<dbReference type="EMBL" id="AP024233">
    <property type="protein sequence ID" value="BCO10610.1"/>
    <property type="molecule type" value="Genomic_DNA"/>
</dbReference>
<feature type="transmembrane region" description="Helical" evidence="1">
    <location>
        <begin position="45"/>
        <end position="65"/>
    </location>
</feature>
<protein>
    <submittedName>
        <fullName evidence="2">Uncharacterized protein</fullName>
    </submittedName>
</protein>
<dbReference type="RefSeq" id="WP_267927337.1">
    <property type="nucleotide sequence ID" value="NZ_AP024233.1"/>
</dbReference>
<keyword evidence="1" id="KW-0472">Membrane</keyword>
<keyword evidence="3" id="KW-1185">Reference proteome</keyword>
<accession>A0A915UBE0</accession>
<sequence>MDRPRQSTIILLLLGIITALLLIARTDLMVPVMRFILDTDQGTPLQLIATTVAGILGLWLIYLLLDMVGSYYSHKLDSLHSTEKSVQGGDRP</sequence>
<dbReference type="AlphaFoldDB" id="A0A915UBE0"/>
<evidence type="ECO:0000313" key="3">
    <source>
        <dbReference type="Proteomes" id="UP001063350"/>
    </source>
</evidence>
<keyword evidence="1" id="KW-0812">Transmembrane</keyword>
<keyword evidence="1" id="KW-1133">Transmembrane helix</keyword>
<evidence type="ECO:0000313" key="2">
    <source>
        <dbReference type="EMBL" id="BCO10610.1"/>
    </source>
</evidence>
<evidence type="ECO:0000256" key="1">
    <source>
        <dbReference type="SAM" id="Phobius"/>
    </source>
</evidence>
<organism evidence="2 3">
    <name type="scientific">Desulfolithobacter dissulfuricans</name>
    <dbReference type="NCBI Taxonomy" id="2795293"/>
    <lineage>
        <taxon>Bacteria</taxon>
        <taxon>Pseudomonadati</taxon>
        <taxon>Thermodesulfobacteriota</taxon>
        <taxon>Desulfobulbia</taxon>
        <taxon>Desulfobulbales</taxon>
        <taxon>Desulfobulbaceae</taxon>
        <taxon>Desulfolithobacter</taxon>
    </lineage>
</organism>
<feature type="transmembrane region" description="Helical" evidence="1">
    <location>
        <begin position="7"/>
        <end position="25"/>
    </location>
</feature>
<reference evidence="2" key="1">
    <citation type="submission" date="2020-12" db="EMBL/GenBank/DDBJ databases">
        <title>Desulfobium dissulfuricans gen. nov., sp. nov., a novel mesophilic, sulfate-reducing bacterium isolated from a deep-sea hydrothermal vent.</title>
        <authorList>
            <person name="Hashimoto Y."/>
            <person name="Tame A."/>
            <person name="Sawayama S."/>
            <person name="Miyazaki J."/>
            <person name="Takai K."/>
            <person name="Nakagawa S."/>
        </authorList>
    </citation>
    <scope>NUCLEOTIDE SEQUENCE</scope>
    <source>
        <strain evidence="2">GF1</strain>
    </source>
</reference>
<name>A0A915UBE0_9BACT</name>